<feature type="coiled-coil region" evidence="3">
    <location>
        <begin position="180"/>
        <end position="207"/>
    </location>
</feature>
<evidence type="ECO:0000256" key="3">
    <source>
        <dbReference type="SAM" id="Coils"/>
    </source>
</evidence>
<dbReference type="GO" id="GO:0015562">
    <property type="term" value="F:efflux transmembrane transporter activity"/>
    <property type="evidence" value="ECO:0007669"/>
    <property type="project" value="InterPro"/>
</dbReference>
<feature type="chain" id="PRO_5033102827" evidence="2">
    <location>
        <begin position="28"/>
        <end position="480"/>
    </location>
</feature>
<evidence type="ECO:0000313" key="5">
    <source>
        <dbReference type="Proteomes" id="UP000524450"/>
    </source>
</evidence>
<dbReference type="NCBIfam" id="TIGR01845">
    <property type="entry name" value="outer_NodT"/>
    <property type="match status" value="1"/>
</dbReference>
<keyword evidence="2" id="KW-1134">Transmembrane beta strand</keyword>
<dbReference type="Gene3D" id="1.20.1600.10">
    <property type="entry name" value="Outer membrane efflux proteins (OEP)"/>
    <property type="match status" value="1"/>
</dbReference>
<dbReference type="Gene3D" id="2.20.200.10">
    <property type="entry name" value="Outer membrane efflux proteins (OEP)"/>
    <property type="match status" value="1"/>
</dbReference>
<comment type="caution">
    <text evidence="4">The sequence shown here is derived from an EMBL/GenBank/DDBJ whole genome shotgun (WGS) entry which is preliminary data.</text>
</comment>
<dbReference type="AlphaFoldDB" id="A0A840FW63"/>
<name>A0A840FW63_9BURK</name>
<evidence type="ECO:0000256" key="2">
    <source>
        <dbReference type="RuleBase" id="RU362097"/>
    </source>
</evidence>
<keyword evidence="2" id="KW-0732">Signal</keyword>
<sequence>MPRTRPVYVACWMALLCAALTSGCALHGDRAERAVELPSVWRHAQVDDTTGPIDAQWWRSFGSTELDAVIARARSQSNDLAAAVSRVRQADARARIAGAALQPQVTASLGIGREGRLGGDATVAGSTYAAGFAATYELDLWGRSAALRDEALQGSRASTFDRDTVRLTVTADVAGSWLLALALRERAEIATRNLDNARRVLALVEARSRAGAVSPLDLAQQRGLVAAQQRAHAALRQQASDAETALALLLGTTAKAFELQGPRLDALQVPVIGVDAPSALLVRRPDIARAEARLTAADANVLAARAALLPTVSLSATVGTGESRFGRLFDNPLYGLVAGLAAPVFDGGRLAGNRQLAEAKREEMLADYRAAIVGAFADAETALNGVSAIDAQAAAQAAELAEARRAAELSEARYRAGAETLLALLDAQRTLYAAQDLSVQLRMARLQARVSLYRAMGGGWQEPRCTGVAPAADEGHTECA</sequence>
<keyword evidence="3" id="KW-0175">Coiled coil</keyword>
<gene>
    <name evidence="4" type="ORF">GGD71_005327</name>
</gene>
<keyword evidence="2" id="KW-0472">Membrane</keyword>
<keyword evidence="2 4" id="KW-0449">Lipoprotein</keyword>
<dbReference type="InterPro" id="IPR003423">
    <property type="entry name" value="OMP_efflux"/>
</dbReference>
<proteinExistence type="inferred from homology"/>
<dbReference type="InterPro" id="IPR010131">
    <property type="entry name" value="MdtP/NodT-like"/>
</dbReference>
<feature type="signal peptide" evidence="2">
    <location>
        <begin position="1"/>
        <end position="27"/>
    </location>
</feature>
<dbReference type="Pfam" id="PF02321">
    <property type="entry name" value="OEP"/>
    <property type="match status" value="2"/>
</dbReference>
<dbReference type="PANTHER" id="PTHR30203:SF33">
    <property type="entry name" value="BLR4455 PROTEIN"/>
    <property type="match status" value="1"/>
</dbReference>
<accession>A0A840FW63</accession>
<reference evidence="4 5" key="1">
    <citation type="submission" date="2020-08" db="EMBL/GenBank/DDBJ databases">
        <title>Genomic Encyclopedia of Type Strains, Phase IV (KMG-V): Genome sequencing to study the core and pangenomes of soil and plant-associated prokaryotes.</title>
        <authorList>
            <person name="Whitman W."/>
        </authorList>
    </citation>
    <scope>NUCLEOTIDE SEQUENCE [LARGE SCALE GENOMIC DNA]</scope>
    <source>
        <strain evidence="4 5">34/80</strain>
    </source>
</reference>
<dbReference type="GO" id="GO:0005886">
    <property type="term" value="C:plasma membrane"/>
    <property type="evidence" value="ECO:0007669"/>
    <property type="project" value="UniProtKB-SubCell"/>
</dbReference>
<organism evidence="4 5">
    <name type="scientific">Variovorax guangxiensis</name>
    <dbReference type="NCBI Taxonomy" id="1775474"/>
    <lineage>
        <taxon>Bacteria</taxon>
        <taxon>Pseudomonadati</taxon>
        <taxon>Pseudomonadota</taxon>
        <taxon>Betaproteobacteria</taxon>
        <taxon>Burkholderiales</taxon>
        <taxon>Comamonadaceae</taxon>
        <taxon>Variovorax</taxon>
    </lineage>
</organism>
<comment type="similarity">
    <text evidence="1 2">Belongs to the outer membrane factor (OMF) (TC 1.B.17) family.</text>
</comment>
<dbReference type="Proteomes" id="UP000524450">
    <property type="component" value="Unassembled WGS sequence"/>
</dbReference>
<keyword evidence="2" id="KW-0812">Transmembrane</keyword>
<dbReference type="PROSITE" id="PS51257">
    <property type="entry name" value="PROKAR_LIPOPROTEIN"/>
    <property type="match status" value="1"/>
</dbReference>
<evidence type="ECO:0000256" key="1">
    <source>
        <dbReference type="ARBA" id="ARBA00007613"/>
    </source>
</evidence>
<dbReference type="RefSeq" id="WP_260319434.1">
    <property type="nucleotide sequence ID" value="NZ_JACIFZ010000007.1"/>
</dbReference>
<keyword evidence="2" id="KW-0564">Palmitate</keyword>
<dbReference type="SUPFAM" id="SSF56954">
    <property type="entry name" value="Outer membrane efflux proteins (OEP)"/>
    <property type="match status" value="1"/>
</dbReference>
<evidence type="ECO:0000313" key="4">
    <source>
        <dbReference type="EMBL" id="MBB4224534.1"/>
    </source>
</evidence>
<protein>
    <submittedName>
        <fullName evidence="4">NodT family efflux transporter outer membrane factor (OMF) lipoprotein</fullName>
    </submittedName>
</protein>
<dbReference type="EMBL" id="JACIFZ010000007">
    <property type="protein sequence ID" value="MBB4224534.1"/>
    <property type="molecule type" value="Genomic_DNA"/>
</dbReference>
<comment type="subcellular location">
    <subcellularLocation>
        <location evidence="2">Cell membrane</location>
        <topology evidence="2">Lipid-anchor</topology>
    </subcellularLocation>
</comment>
<dbReference type="PANTHER" id="PTHR30203">
    <property type="entry name" value="OUTER MEMBRANE CATION EFFLUX PROTEIN"/>
    <property type="match status" value="1"/>
</dbReference>